<dbReference type="GO" id="GO:0008968">
    <property type="term" value="F:D-sedoheptulose 7-phosphate isomerase activity"/>
    <property type="evidence" value="ECO:0007669"/>
    <property type="project" value="UniProtKB-UniRule"/>
</dbReference>
<evidence type="ECO:0000256" key="2">
    <source>
        <dbReference type="ARBA" id="ARBA00004496"/>
    </source>
</evidence>
<comment type="catalytic activity">
    <reaction evidence="1 9">
        <text>2 D-sedoheptulose 7-phosphate = D-glycero-alpha-D-manno-heptose 7-phosphate + D-glycero-beta-D-manno-heptose 7-phosphate</text>
        <dbReference type="Rhea" id="RHEA:27489"/>
        <dbReference type="ChEBI" id="CHEBI:57483"/>
        <dbReference type="ChEBI" id="CHEBI:60203"/>
        <dbReference type="ChEBI" id="CHEBI:60204"/>
        <dbReference type="EC" id="5.3.1.28"/>
    </reaction>
</comment>
<dbReference type="InterPro" id="IPR004515">
    <property type="entry name" value="Phosphoheptose_Isoase"/>
</dbReference>
<evidence type="ECO:0000259" key="10">
    <source>
        <dbReference type="PROSITE" id="PS51464"/>
    </source>
</evidence>
<reference evidence="11 12" key="1">
    <citation type="submission" date="2019-02" db="EMBL/GenBank/DDBJ databases">
        <title>Deep-cultivation of Planctomycetes and their phenomic and genomic characterization uncovers novel biology.</title>
        <authorList>
            <person name="Wiegand S."/>
            <person name="Jogler M."/>
            <person name="Boedeker C."/>
            <person name="Pinto D."/>
            <person name="Vollmers J."/>
            <person name="Rivas-Marin E."/>
            <person name="Kohn T."/>
            <person name="Peeters S.H."/>
            <person name="Heuer A."/>
            <person name="Rast P."/>
            <person name="Oberbeckmann S."/>
            <person name="Bunk B."/>
            <person name="Jeske O."/>
            <person name="Meyerdierks A."/>
            <person name="Storesund J.E."/>
            <person name="Kallscheuer N."/>
            <person name="Luecker S."/>
            <person name="Lage O.M."/>
            <person name="Pohl T."/>
            <person name="Merkel B.J."/>
            <person name="Hornburger P."/>
            <person name="Mueller R.-W."/>
            <person name="Bruemmer F."/>
            <person name="Labrenz M."/>
            <person name="Spormann A.M."/>
            <person name="Op den Camp H."/>
            <person name="Overmann J."/>
            <person name="Amann R."/>
            <person name="Jetten M.S.M."/>
            <person name="Mascher T."/>
            <person name="Medema M.H."/>
            <person name="Devos D.P."/>
            <person name="Kaster A.-K."/>
            <person name="Ovreas L."/>
            <person name="Rohde M."/>
            <person name="Galperin M.Y."/>
            <person name="Jogler C."/>
        </authorList>
    </citation>
    <scope>NUCLEOTIDE SEQUENCE [LARGE SCALE GENOMIC DNA]</scope>
    <source>
        <strain evidence="11 12">V22</strain>
    </source>
</reference>
<dbReference type="GO" id="GO:0097367">
    <property type="term" value="F:carbohydrate derivative binding"/>
    <property type="evidence" value="ECO:0007669"/>
    <property type="project" value="InterPro"/>
</dbReference>
<proteinExistence type="inferred from homology"/>
<feature type="domain" description="SIS" evidence="10">
    <location>
        <begin position="29"/>
        <end position="190"/>
    </location>
</feature>
<dbReference type="AlphaFoldDB" id="A0A517TEF6"/>
<keyword evidence="8 9" id="KW-0119">Carbohydrate metabolism</keyword>
<evidence type="ECO:0000256" key="8">
    <source>
        <dbReference type="ARBA" id="ARBA00023277"/>
    </source>
</evidence>
<dbReference type="InterPro" id="IPR001347">
    <property type="entry name" value="SIS_dom"/>
</dbReference>
<dbReference type="CDD" id="cd05006">
    <property type="entry name" value="SIS_GmhA"/>
    <property type="match status" value="1"/>
</dbReference>
<protein>
    <recommendedName>
        <fullName evidence="9">Phosphoheptose isomerase</fullName>
        <ecNumber evidence="9">5.3.1.28</ecNumber>
    </recommendedName>
    <alternativeName>
        <fullName evidence="9">Sedoheptulose 7-phosphate isomerase</fullName>
    </alternativeName>
</protein>
<dbReference type="UniPathway" id="UPA00041">
    <property type="reaction ID" value="UER00436"/>
</dbReference>
<evidence type="ECO:0000256" key="1">
    <source>
        <dbReference type="ARBA" id="ARBA00000348"/>
    </source>
</evidence>
<comment type="function">
    <text evidence="9">Catalyzes the isomerization of sedoheptulose 7-phosphate in D-glycero-D-manno-heptose 7-phosphate.</text>
</comment>
<accession>A0A517TEF6</accession>
<dbReference type="GO" id="GO:0008270">
    <property type="term" value="F:zinc ion binding"/>
    <property type="evidence" value="ECO:0007669"/>
    <property type="project" value="UniProtKB-UniRule"/>
</dbReference>
<comment type="miscellaneous">
    <text evidence="9">The reaction produces a racemic mixture of D-glycero-alpha-D-manno-heptose 7-phosphate and D-glycero-beta-D-manno-heptose 7-phosphate.</text>
</comment>
<name>A0A517TEF6_9PLAN</name>
<dbReference type="Pfam" id="PF13580">
    <property type="entry name" value="SIS_2"/>
    <property type="match status" value="1"/>
</dbReference>
<comment type="pathway">
    <text evidence="9">Carbohydrate biosynthesis; D-glycero-D-manno-heptose 7-phosphate biosynthesis; D-glycero-alpha-D-manno-heptose 7-phosphate and D-glycero-beta-D-manno-heptose 7-phosphate from sedoheptulose 7-phosphate: step 1/1.</text>
</comment>
<dbReference type="InterPro" id="IPR050099">
    <property type="entry name" value="SIS_GmhA/DiaA_subfam"/>
</dbReference>
<keyword evidence="5 9" id="KW-0479">Metal-binding</keyword>
<evidence type="ECO:0000313" key="12">
    <source>
        <dbReference type="Proteomes" id="UP000319976"/>
    </source>
</evidence>
<dbReference type="GO" id="GO:2001061">
    <property type="term" value="P:D-glycero-D-manno-heptose 7-phosphate biosynthetic process"/>
    <property type="evidence" value="ECO:0007669"/>
    <property type="project" value="UniProtKB-UniPathway"/>
</dbReference>
<comment type="cofactor">
    <cofactor evidence="9">
        <name>Zn(2+)</name>
        <dbReference type="ChEBI" id="CHEBI:29105"/>
    </cofactor>
    <text evidence="9">Binds 1 zinc ion per subunit.</text>
</comment>
<evidence type="ECO:0000256" key="3">
    <source>
        <dbReference type="ARBA" id="ARBA00009894"/>
    </source>
</evidence>
<evidence type="ECO:0000256" key="7">
    <source>
        <dbReference type="ARBA" id="ARBA00023235"/>
    </source>
</evidence>
<dbReference type="RefSeq" id="WP_197439781.1">
    <property type="nucleotide sequence ID" value="NZ_CP036316.1"/>
</dbReference>
<feature type="binding site" evidence="9">
    <location>
        <begin position="90"/>
        <end position="91"/>
    </location>
    <ligand>
        <name>substrate</name>
    </ligand>
</feature>
<feature type="binding site" evidence="9">
    <location>
        <position position="177"/>
    </location>
    <ligand>
        <name>Zn(2+)</name>
        <dbReference type="ChEBI" id="CHEBI:29105"/>
    </ligand>
</feature>
<dbReference type="EC" id="5.3.1.28" evidence="9"/>
<dbReference type="InterPro" id="IPR035461">
    <property type="entry name" value="GmhA/DiaA"/>
</dbReference>
<dbReference type="Proteomes" id="UP000319976">
    <property type="component" value="Chromosome"/>
</dbReference>
<feature type="binding site" evidence="9">
    <location>
        <position position="121"/>
    </location>
    <ligand>
        <name>substrate</name>
    </ligand>
</feature>
<evidence type="ECO:0000256" key="9">
    <source>
        <dbReference type="HAMAP-Rule" id="MF_00067"/>
    </source>
</evidence>
<dbReference type="Gene3D" id="3.40.50.10490">
    <property type="entry name" value="Glucose-6-phosphate isomerase like protein, domain 1"/>
    <property type="match status" value="1"/>
</dbReference>
<feature type="binding site" evidence="9">
    <location>
        <position position="61"/>
    </location>
    <ligand>
        <name>substrate</name>
    </ligand>
</feature>
<dbReference type="GO" id="GO:0005737">
    <property type="term" value="C:cytoplasm"/>
    <property type="evidence" value="ECO:0007669"/>
    <property type="project" value="UniProtKB-SubCell"/>
</dbReference>
<comment type="subcellular location">
    <subcellularLocation>
        <location evidence="2 9">Cytoplasm</location>
    </subcellularLocation>
</comment>
<organism evidence="11 12">
    <name type="scientific">Calycomorphotria hydatis</name>
    <dbReference type="NCBI Taxonomy" id="2528027"/>
    <lineage>
        <taxon>Bacteria</taxon>
        <taxon>Pseudomonadati</taxon>
        <taxon>Planctomycetota</taxon>
        <taxon>Planctomycetia</taxon>
        <taxon>Planctomycetales</taxon>
        <taxon>Planctomycetaceae</taxon>
        <taxon>Calycomorphotria</taxon>
    </lineage>
</organism>
<dbReference type="EMBL" id="CP036316">
    <property type="protein sequence ID" value="QDT66749.1"/>
    <property type="molecule type" value="Genomic_DNA"/>
</dbReference>
<keyword evidence="7 9" id="KW-0413">Isomerase</keyword>
<feature type="binding site" evidence="9">
    <location>
        <begin position="48"/>
        <end position="50"/>
    </location>
    <ligand>
        <name>substrate</name>
    </ligand>
</feature>
<dbReference type="PROSITE" id="PS51464">
    <property type="entry name" value="SIS"/>
    <property type="match status" value="1"/>
</dbReference>
<dbReference type="SUPFAM" id="SSF53697">
    <property type="entry name" value="SIS domain"/>
    <property type="match status" value="1"/>
</dbReference>
<keyword evidence="4 9" id="KW-0963">Cytoplasm</keyword>
<gene>
    <name evidence="9 11" type="primary">gmhA</name>
    <name evidence="11" type="ORF">V22_40200</name>
</gene>
<evidence type="ECO:0000256" key="6">
    <source>
        <dbReference type="ARBA" id="ARBA00022833"/>
    </source>
</evidence>
<sequence>MSQLERELTEHNEVFSVLVDTSGEDVDRLVDEFIRCHRNGGKSLLFGNGGSAADAQHVAAELVNRLRFDRPAMASIALTTDTSVLTCVGNDASYEMVFARQVEALAKPGDIVIGISTSGTSKNVVKGLEAAREAGAVTVGFTGAAGREKMAPLCDLCVAAPTNDTARIQEAHIFLWHVICGAVESTLFNG</sequence>
<comment type="similarity">
    <text evidence="3 9">Belongs to the SIS family. GmhA subfamily.</text>
</comment>
<dbReference type="KEGG" id="chya:V22_40200"/>
<evidence type="ECO:0000256" key="5">
    <source>
        <dbReference type="ARBA" id="ARBA00022723"/>
    </source>
</evidence>
<dbReference type="PANTHER" id="PTHR30390:SF6">
    <property type="entry name" value="DNAA INITIATOR-ASSOCIATING PROTEIN DIAA"/>
    <property type="match status" value="1"/>
</dbReference>
<evidence type="ECO:0000313" key="11">
    <source>
        <dbReference type="EMBL" id="QDT66749.1"/>
    </source>
</evidence>
<feature type="binding site" evidence="9">
    <location>
        <begin position="116"/>
        <end position="118"/>
    </location>
    <ligand>
        <name>substrate</name>
    </ligand>
</feature>
<feature type="binding site" evidence="9">
    <location>
        <position position="57"/>
    </location>
    <ligand>
        <name>Zn(2+)</name>
        <dbReference type="ChEBI" id="CHEBI:29105"/>
    </ligand>
</feature>
<keyword evidence="12" id="KW-1185">Reference proteome</keyword>
<dbReference type="GO" id="GO:0005975">
    <property type="term" value="P:carbohydrate metabolic process"/>
    <property type="evidence" value="ECO:0007669"/>
    <property type="project" value="UniProtKB-UniRule"/>
</dbReference>
<feature type="binding site" evidence="9">
    <location>
        <position position="169"/>
    </location>
    <ligand>
        <name>substrate</name>
    </ligand>
</feature>
<feature type="binding site" evidence="9">
    <location>
        <position position="169"/>
    </location>
    <ligand>
        <name>Zn(2+)</name>
        <dbReference type="ChEBI" id="CHEBI:29105"/>
    </ligand>
</feature>
<keyword evidence="6 9" id="KW-0862">Zinc</keyword>
<feature type="binding site" evidence="9">
    <location>
        <position position="61"/>
    </location>
    <ligand>
        <name>Zn(2+)</name>
        <dbReference type="ChEBI" id="CHEBI:29105"/>
    </ligand>
</feature>
<dbReference type="InterPro" id="IPR046348">
    <property type="entry name" value="SIS_dom_sf"/>
</dbReference>
<dbReference type="HAMAP" id="MF_00067">
    <property type="entry name" value="GmhA"/>
    <property type="match status" value="1"/>
</dbReference>
<dbReference type="PANTHER" id="PTHR30390">
    <property type="entry name" value="SEDOHEPTULOSE 7-PHOSPHATE ISOMERASE / DNAA INITIATOR-ASSOCIATING FACTOR FOR REPLICATION INITIATION"/>
    <property type="match status" value="1"/>
</dbReference>
<evidence type="ECO:0000256" key="4">
    <source>
        <dbReference type="ARBA" id="ARBA00022490"/>
    </source>
</evidence>